<dbReference type="OrthoDB" id="40408at2157"/>
<dbReference type="InterPro" id="IPR023370">
    <property type="entry name" value="TrmO-like_N"/>
</dbReference>
<accession>H8I506</accession>
<feature type="domain" description="TsaA-like" evidence="3">
    <location>
        <begin position="6"/>
        <end position="135"/>
    </location>
</feature>
<dbReference type="Pfam" id="PF01980">
    <property type="entry name" value="TrmO_N"/>
    <property type="match status" value="1"/>
</dbReference>
<dbReference type="EMBL" id="CP003243">
    <property type="protein sequence ID" value="AFD01100.1"/>
    <property type="molecule type" value="Genomic_DNA"/>
</dbReference>
<comment type="similarity">
    <text evidence="2">Belongs to the tRNA methyltransferase O family.</text>
</comment>
<dbReference type="KEGG" id="mez:Mtc_2367"/>
<dbReference type="PANTHER" id="PTHR12818:SF0">
    <property type="entry name" value="TRNA (ADENINE(37)-N6)-METHYLTRANSFERASE"/>
    <property type="match status" value="1"/>
</dbReference>
<dbReference type="PROSITE" id="PS51668">
    <property type="entry name" value="TSAA_2"/>
    <property type="match status" value="1"/>
</dbReference>
<dbReference type="GO" id="GO:0032259">
    <property type="term" value="P:methylation"/>
    <property type="evidence" value="ECO:0007669"/>
    <property type="project" value="UniProtKB-KW"/>
</dbReference>
<dbReference type="PANTHER" id="PTHR12818">
    <property type="entry name" value="TRNA (ADENINE(37)-N6)-METHYLTRANSFERASE"/>
    <property type="match status" value="1"/>
</dbReference>
<dbReference type="NCBIfam" id="TIGR00104">
    <property type="entry name" value="tRNA_TsaA"/>
    <property type="match status" value="1"/>
</dbReference>
<evidence type="ECO:0000313" key="5">
    <source>
        <dbReference type="Proteomes" id="UP000005233"/>
    </source>
</evidence>
<dbReference type="Gene3D" id="2.40.30.70">
    <property type="entry name" value="YaeB-like"/>
    <property type="match status" value="1"/>
</dbReference>
<dbReference type="InterPro" id="IPR040372">
    <property type="entry name" value="YaeB-like"/>
</dbReference>
<dbReference type="SUPFAM" id="SSF118196">
    <property type="entry name" value="YaeB-like"/>
    <property type="match status" value="1"/>
</dbReference>
<reference evidence="4 5" key="1">
    <citation type="journal article" date="2012" name="J. Bacteriol.">
        <title>Complete genome sequence of a thermophilic methanogen, Methanocella conradii HZ254, isolated from Chinese rice field soil.</title>
        <authorList>
            <person name="Lu Z."/>
            <person name="Lu Y."/>
        </authorList>
    </citation>
    <scope>NUCLEOTIDE SEQUENCE [LARGE SCALE GENOMIC DNA]</scope>
    <source>
        <strain evidence="5">DSM 24694 / JCM 17849 / CGMCC 1.5162 / HZ254</strain>
    </source>
</reference>
<dbReference type="InterPro" id="IPR036414">
    <property type="entry name" value="YaeB_N_sf"/>
</dbReference>
<evidence type="ECO:0000256" key="2">
    <source>
        <dbReference type="ARBA" id="ARBA00033753"/>
    </source>
</evidence>
<dbReference type="eggNOG" id="arCOG00761">
    <property type="taxonomic scope" value="Archaea"/>
</dbReference>
<gene>
    <name evidence="4" type="ordered locus">Mtc_2367</name>
</gene>
<dbReference type="InterPro" id="IPR036413">
    <property type="entry name" value="YaeB-like_sf"/>
</dbReference>
<dbReference type="AlphaFoldDB" id="H8I506"/>
<protein>
    <submittedName>
        <fullName evidence="4">Methyltransferase, YaeB/AF_0241 family</fullName>
    </submittedName>
</protein>
<keyword evidence="5" id="KW-1185">Reference proteome</keyword>
<proteinExistence type="inferred from homology"/>
<dbReference type="GeneID" id="11972542"/>
<name>H8I506_METCZ</name>
<organism evidence="4 5">
    <name type="scientific">Methanocella conradii (strain DSM 24694 / JCM 17849 / CGMCC 1.5162 / HZ254)</name>
    <dbReference type="NCBI Taxonomy" id="1041930"/>
    <lineage>
        <taxon>Archaea</taxon>
        <taxon>Methanobacteriati</taxon>
        <taxon>Methanobacteriota</taxon>
        <taxon>Stenosarchaea group</taxon>
        <taxon>Methanomicrobia</taxon>
        <taxon>Methanocellales</taxon>
        <taxon>Methanocellaceae</taxon>
        <taxon>Methanocella</taxon>
    </lineage>
</organism>
<dbReference type="RefSeq" id="WP_014406931.1">
    <property type="nucleotide sequence ID" value="NC_017034.1"/>
</dbReference>
<dbReference type="Proteomes" id="UP000005233">
    <property type="component" value="Chromosome"/>
</dbReference>
<evidence type="ECO:0000259" key="3">
    <source>
        <dbReference type="PROSITE" id="PS51668"/>
    </source>
</evidence>
<sequence length="144" mass="16006">MQKIVLTPIGYVRNANKVDTPSQELQASTSEIIVEEKYADGLMGLEKNEMITVIFYFHLVDRYELKLHPRGDPSRPITGVFNTRSQFRPNPIGVTVVRLKSIEGNKLVVEGLDAVDGTPVLDIKPHVLTFDEGAKADDTGKDRA</sequence>
<evidence type="ECO:0000313" key="4">
    <source>
        <dbReference type="EMBL" id="AFD01100.1"/>
    </source>
</evidence>
<dbReference type="GO" id="GO:0008168">
    <property type="term" value="F:methyltransferase activity"/>
    <property type="evidence" value="ECO:0007669"/>
    <property type="project" value="UniProtKB-KW"/>
</dbReference>
<evidence type="ECO:0000256" key="1">
    <source>
        <dbReference type="ARBA" id="ARBA00022691"/>
    </source>
</evidence>
<keyword evidence="4" id="KW-0489">Methyltransferase</keyword>
<dbReference type="HOGENOM" id="CLU_013458_2_1_2"/>
<keyword evidence="4" id="KW-0808">Transferase</keyword>
<keyword evidence="1" id="KW-0949">S-adenosyl-L-methionine</keyword>
<dbReference type="STRING" id="1041930.Mtc_2367"/>
<dbReference type="CDD" id="cd09281">
    <property type="entry name" value="UPF0066"/>
    <property type="match status" value="1"/>
</dbReference>